<dbReference type="Gene3D" id="3.30.450.40">
    <property type="match status" value="1"/>
</dbReference>
<accession>A0ABY4PUX8</accession>
<dbReference type="SUPFAM" id="SSF55781">
    <property type="entry name" value="GAF domain-like"/>
    <property type="match status" value="1"/>
</dbReference>
<dbReference type="Pfam" id="PF07228">
    <property type="entry name" value="SpoIIE"/>
    <property type="match status" value="1"/>
</dbReference>
<dbReference type="InterPro" id="IPR052016">
    <property type="entry name" value="Bact_Sigma-Reg"/>
</dbReference>
<feature type="domain" description="PPM-type phosphatase" evidence="2">
    <location>
        <begin position="254"/>
        <end position="473"/>
    </location>
</feature>
<dbReference type="PANTHER" id="PTHR43156:SF2">
    <property type="entry name" value="STAGE II SPORULATION PROTEIN E"/>
    <property type="match status" value="1"/>
</dbReference>
<keyword evidence="4" id="KW-1185">Reference proteome</keyword>
<dbReference type="InterPro" id="IPR001932">
    <property type="entry name" value="PPM-type_phosphatase-like_dom"/>
</dbReference>
<evidence type="ECO:0000313" key="4">
    <source>
        <dbReference type="Proteomes" id="UP000829992"/>
    </source>
</evidence>
<dbReference type="SMART" id="SM00331">
    <property type="entry name" value="PP2C_SIG"/>
    <property type="match status" value="1"/>
</dbReference>
<keyword evidence="1" id="KW-0378">Hydrolase</keyword>
<reference evidence="3 4" key="1">
    <citation type="submission" date="2022-05" db="EMBL/GenBank/DDBJ databases">
        <authorList>
            <person name="Zhou X."/>
            <person name="Li K."/>
            <person name="Man Y."/>
        </authorList>
    </citation>
    <scope>NUCLEOTIDE SEQUENCE [LARGE SCALE GENOMIC DNA]</scope>
    <source>
        <strain evidence="3 4">MS405</strain>
    </source>
</reference>
<evidence type="ECO:0000259" key="2">
    <source>
        <dbReference type="SMART" id="SM00331"/>
    </source>
</evidence>
<dbReference type="InterPro" id="IPR029016">
    <property type="entry name" value="GAF-like_dom_sf"/>
</dbReference>
<gene>
    <name evidence="3" type="ORF">M4V62_22045</name>
</gene>
<dbReference type="PANTHER" id="PTHR43156">
    <property type="entry name" value="STAGE II SPORULATION PROTEIN E-RELATED"/>
    <property type="match status" value="1"/>
</dbReference>
<dbReference type="Gene3D" id="3.60.40.10">
    <property type="entry name" value="PPM-type phosphatase domain"/>
    <property type="match status" value="1"/>
</dbReference>
<dbReference type="RefSeq" id="WP_249588967.1">
    <property type="nucleotide sequence ID" value="NZ_BAAAQL010000014.1"/>
</dbReference>
<sequence>MGVCDAIEQYAPAGKPSAMNAPHLPKVAGIDSTVPPQDHTVAPAPQAQSAPTLMIQDRLAGWISDLTTLQELTERLARTATLDEALHELLRAGAALVGARRGLLVLEPADGLGPDTTVGLGLARADLGHIETVPRGATAFGRLLDAPPGSETGIVNADLLADTTLDPRHREVAARLGYAASYALPLSTEAAGRIGAAVWLYDEPAEPGERQRHLVGLYARQAAEHLARLIELERARTTEATLREELLPSRLPRVAGVQLAARHRTSARGGGDWFDALPLPDAALGLAVGSVTGSGPSAVAAMGRLRASLRAYAVMEGEDPVAVLSDLELLLRLTEPARSATALFAYCEPALRKIVLAGAGHSPPLVIGERRTEFVETSLSAPLGMLACWEAPSVEFKTEPGETVLLYTDGLLHRTGDAMDRAFARLHAAAASVPKAVRDDPDALVDHVLRTVLPDGLDAADSDEDVVLLAARFE</sequence>
<dbReference type="Pfam" id="PF01590">
    <property type="entry name" value="GAF"/>
    <property type="match status" value="1"/>
</dbReference>
<protein>
    <submittedName>
        <fullName evidence="3">SpoIIE family protein phosphatase</fullName>
    </submittedName>
</protein>
<name>A0ABY4PUX8_9ACTN</name>
<dbReference type="InterPro" id="IPR003018">
    <property type="entry name" value="GAF"/>
</dbReference>
<dbReference type="Proteomes" id="UP000829992">
    <property type="component" value="Chromosome"/>
</dbReference>
<organism evidence="3 4">
    <name type="scientific">Streptomyces durmitorensis</name>
    <dbReference type="NCBI Taxonomy" id="319947"/>
    <lineage>
        <taxon>Bacteria</taxon>
        <taxon>Bacillati</taxon>
        <taxon>Actinomycetota</taxon>
        <taxon>Actinomycetes</taxon>
        <taxon>Kitasatosporales</taxon>
        <taxon>Streptomycetaceae</taxon>
        <taxon>Streptomyces</taxon>
    </lineage>
</organism>
<evidence type="ECO:0000313" key="3">
    <source>
        <dbReference type="EMBL" id="UQT57571.1"/>
    </source>
</evidence>
<dbReference type="EMBL" id="CP097289">
    <property type="protein sequence ID" value="UQT57571.1"/>
    <property type="molecule type" value="Genomic_DNA"/>
</dbReference>
<proteinExistence type="predicted"/>
<evidence type="ECO:0000256" key="1">
    <source>
        <dbReference type="ARBA" id="ARBA00022801"/>
    </source>
</evidence>
<dbReference type="InterPro" id="IPR036457">
    <property type="entry name" value="PPM-type-like_dom_sf"/>
</dbReference>